<dbReference type="Gene3D" id="3.10.250.10">
    <property type="entry name" value="SRCR-like domain"/>
    <property type="match status" value="1"/>
</dbReference>
<dbReference type="SUPFAM" id="SSF54695">
    <property type="entry name" value="POZ domain"/>
    <property type="match status" value="1"/>
</dbReference>
<dbReference type="GeneTree" id="ENSGT00950000182983"/>
<dbReference type="Proteomes" id="UP000694546">
    <property type="component" value="Chromosome 2"/>
</dbReference>
<dbReference type="PANTHER" id="PTHR24410">
    <property type="entry name" value="HL07962P-RELATED"/>
    <property type="match status" value="1"/>
</dbReference>
<feature type="disulfide bond" evidence="2">
    <location>
        <begin position="65"/>
        <end position="129"/>
    </location>
</feature>
<evidence type="ECO:0000313" key="6">
    <source>
        <dbReference type="Proteomes" id="UP000694546"/>
    </source>
</evidence>
<dbReference type="Pfam" id="PF00530">
    <property type="entry name" value="SRCR"/>
    <property type="match status" value="1"/>
</dbReference>
<evidence type="ECO:0000313" key="5">
    <source>
        <dbReference type="Ensembl" id="ENSGMOP00000002332.2"/>
    </source>
</evidence>
<dbReference type="SMART" id="SM00202">
    <property type="entry name" value="SR"/>
    <property type="match status" value="1"/>
</dbReference>
<evidence type="ECO:0000256" key="3">
    <source>
        <dbReference type="SAM" id="SignalP"/>
    </source>
</evidence>
<dbReference type="InterPro" id="IPR011705">
    <property type="entry name" value="BACK"/>
</dbReference>
<feature type="chain" id="PRO_5044680661" description="SRCR domain-containing protein" evidence="3">
    <location>
        <begin position="23"/>
        <end position="598"/>
    </location>
</feature>
<dbReference type="InterPro" id="IPR001190">
    <property type="entry name" value="SRCR"/>
</dbReference>
<accession>A0A8C4YXL1</accession>
<evidence type="ECO:0000256" key="1">
    <source>
        <dbReference type="ARBA" id="ARBA00023157"/>
    </source>
</evidence>
<reference evidence="5" key="1">
    <citation type="submission" date="2025-05" db="UniProtKB">
        <authorList>
            <consortium name="Ensembl"/>
        </authorList>
    </citation>
    <scope>IDENTIFICATION</scope>
</reference>
<dbReference type="SMART" id="SM00875">
    <property type="entry name" value="BACK"/>
    <property type="match status" value="1"/>
</dbReference>
<evidence type="ECO:0000259" key="4">
    <source>
        <dbReference type="PROSITE" id="PS50287"/>
    </source>
</evidence>
<feature type="disulfide bond" evidence="2">
    <location>
        <begin position="78"/>
        <end position="139"/>
    </location>
</feature>
<dbReference type="Gene3D" id="3.30.710.10">
    <property type="entry name" value="Potassium Channel Kv1.1, Chain A"/>
    <property type="match status" value="1"/>
</dbReference>
<keyword evidence="1 2" id="KW-1015">Disulfide bond</keyword>
<dbReference type="InterPro" id="IPR011333">
    <property type="entry name" value="SKP1/BTB/POZ_sf"/>
</dbReference>
<proteinExistence type="predicted"/>
<keyword evidence="3" id="KW-0732">Signal</keyword>
<dbReference type="PROSITE" id="PS50287">
    <property type="entry name" value="SRCR_2"/>
    <property type="match status" value="1"/>
</dbReference>
<feature type="signal peptide" evidence="3">
    <location>
        <begin position="1"/>
        <end position="22"/>
    </location>
</feature>
<evidence type="ECO:0000256" key="2">
    <source>
        <dbReference type="PROSITE-ProRule" id="PRU00196"/>
    </source>
</evidence>
<dbReference type="InterPro" id="IPR051481">
    <property type="entry name" value="BTB-POZ/Galectin-3-binding"/>
</dbReference>
<accession>A0A8C5BI76</accession>
<dbReference type="Gene3D" id="1.25.40.420">
    <property type="match status" value="1"/>
</dbReference>
<dbReference type="Ensembl" id="ENSGMOT00000050890.1">
    <property type="protein sequence ID" value="ENSGMOP00000022400.1"/>
    <property type="gene ID" value="ENSGMOG00000028725.1"/>
</dbReference>
<protein>
    <recommendedName>
        <fullName evidence="4">SRCR domain-containing protein</fullName>
    </recommendedName>
</protein>
<dbReference type="SUPFAM" id="SSF56487">
    <property type="entry name" value="SRCR-like"/>
    <property type="match status" value="1"/>
</dbReference>
<dbReference type="PRINTS" id="PR00258">
    <property type="entry name" value="SPERACTRCPTR"/>
</dbReference>
<dbReference type="Ensembl" id="ENSGMOT00000002410.2">
    <property type="protein sequence ID" value="ENSGMOP00000002332.2"/>
    <property type="gene ID" value="ENSGMOG00000028725.1"/>
</dbReference>
<dbReference type="PANTHER" id="PTHR24410:SF16">
    <property type="entry name" value="GALECTIN-3-BINDING PROTEIN"/>
    <property type="match status" value="1"/>
</dbReference>
<feature type="disulfide bond" evidence="2">
    <location>
        <begin position="109"/>
        <end position="119"/>
    </location>
</feature>
<dbReference type="AlphaFoldDB" id="A0A8C4YXL1"/>
<feature type="domain" description="SRCR" evidence="4">
    <location>
        <begin position="40"/>
        <end position="140"/>
    </location>
</feature>
<dbReference type="InterPro" id="IPR036772">
    <property type="entry name" value="SRCR-like_dom_sf"/>
</dbReference>
<organism evidence="5 6">
    <name type="scientific">Gadus morhua</name>
    <name type="common">Atlantic cod</name>
    <dbReference type="NCBI Taxonomy" id="8049"/>
    <lineage>
        <taxon>Eukaryota</taxon>
        <taxon>Metazoa</taxon>
        <taxon>Chordata</taxon>
        <taxon>Craniata</taxon>
        <taxon>Vertebrata</taxon>
        <taxon>Euteleostomi</taxon>
        <taxon>Actinopterygii</taxon>
        <taxon>Neopterygii</taxon>
        <taxon>Teleostei</taxon>
        <taxon>Neoteleostei</taxon>
        <taxon>Acanthomorphata</taxon>
        <taxon>Zeiogadaria</taxon>
        <taxon>Gadariae</taxon>
        <taxon>Gadiformes</taxon>
        <taxon>Gadoidei</taxon>
        <taxon>Gadidae</taxon>
        <taxon>Gadus</taxon>
    </lineage>
</organism>
<name>A0A8C4YXL1_GADMO</name>
<keyword evidence="6" id="KW-1185">Reference proteome</keyword>
<sequence length="598" mass="67462">MLHGTLLSAFGMLLLHVSPLRSVNLSLFKSKIRSPEEGAIRLAGSKTRSQGRVEVYLHGEWGTVCHNAWDLPDAQVVCRQLHFKGAVSAVAGGTFGEGTGQIWLDQTKCVGTENSLSNCSYNGWGLMDCSHKDDAGVICVAGTSATETFVDHSLELSEDLGQLFDSEEGCDFLIQGYTYTGENRDDGLWEMVDTTVCAHRMILSRFPGFKASTDVDEISIHLTQTCLPHLPSLIRYVYTRRLEVSRTTAECIHQLASHFGMRRLMEDAGRLFTKLLPEDRSFLTQVSFYEYSVEAGDRVLQENCLQYMAWNFQKLSTSKAWSSVSAELLQALLSRSDLVVPGETFVLAALEVWVSQVNRTTSEEQQAALLARVRFPMIPAKELIKLRYTSALYSVHPTLYQEKVLKGFQAHSLPFGTLKNSSNFQADDRDYQARIYTAPPWSVAYDQSVETIGRPIDNPYDRFGRGSHRGNTQYYKKPSLRTTEHHSTPVHTSAVFNDRKVDWQLNLFNEQSDCSSRGLLCDSLPAARMRMSTHKYQDQGQGSIRYSNRLLLSCRGRFIFHIVDFKEDFAYVPAGANVTYPCPNEGYIYHFVVRPEYI</sequence>
<dbReference type="Pfam" id="PF07707">
    <property type="entry name" value="BACK"/>
    <property type="match status" value="1"/>
</dbReference>
<dbReference type="GO" id="GO:0016020">
    <property type="term" value="C:membrane"/>
    <property type="evidence" value="ECO:0007669"/>
    <property type="project" value="InterPro"/>
</dbReference>